<dbReference type="AlphaFoldDB" id="A0A7Y6VAY0"/>
<organism evidence="1 2">
    <name type="scientific">Vreelandella maris</name>
    <dbReference type="NCBI Taxonomy" id="2729617"/>
    <lineage>
        <taxon>Bacteria</taxon>
        <taxon>Pseudomonadati</taxon>
        <taxon>Pseudomonadota</taxon>
        <taxon>Gammaproteobacteria</taxon>
        <taxon>Oceanospirillales</taxon>
        <taxon>Halomonadaceae</taxon>
        <taxon>Vreelandella</taxon>
    </lineage>
</organism>
<evidence type="ECO:0000313" key="2">
    <source>
        <dbReference type="Proteomes" id="UP000589984"/>
    </source>
</evidence>
<gene>
    <name evidence="1" type="ORF">HUO07_17635</name>
</gene>
<dbReference type="Proteomes" id="UP000589984">
    <property type="component" value="Unassembled WGS sequence"/>
</dbReference>
<reference evidence="1 2" key="1">
    <citation type="submission" date="2020-06" db="EMBL/GenBank/DDBJ databases">
        <title>Halomonas sp. QX-1 draft genome sequence.</title>
        <authorList>
            <person name="Qiu X."/>
        </authorList>
    </citation>
    <scope>NUCLEOTIDE SEQUENCE [LARGE SCALE GENOMIC DNA]</scope>
    <source>
        <strain evidence="1 2">QX-1</strain>
    </source>
</reference>
<evidence type="ECO:0000313" key="1">
    <source>
        <dbReference type="EMBL" id="NVF15976.1"/>
    </source>
</evidence>
<keyword evidence="2" id="KW-1185">Reference proteome</keyword>
<protein>
    <submittedName>
        <fullName evidence="1">Uncharacterized protein</fullName>
    </submittedName>
</protein>
<proteinExistence type="predicted"/>
<dbReference type="RefSeq" id="WP_176304649.1">
    <property type="nucleotide sequence ID" value="NZ_JABWCV010000026.1"/>
</dbReference>
<accession>A0A7Y6VAY0</accession>
<comment type="caution">
    <text evidence="1">The sequence shown here is derived from an EMBL/GenBank/DDBJ whole genome shotgun (WGS) entry which is preliminary data.</text>
</comment>
<name>A0A7Y6VAY0_9GAMM</name>
<sequence length="135" mass="15462">MNKWQQLEEKLSGVFGNATVLAGGHEVTFQKRLDGEKLVIQVGVDGWIKGEWWKVDEQGQPVHSEGRFWCPLRSRVWPLKEYKSLKKVFGKRKADDMTALKTVAVTPCWGSPRRLISHLKKNFPDLEINDDEVAS</sequence>
<dbReference type="EMBL" id="JABWCV010000026">
    <property type="protein sequence ID" value="NVF15976.1"/>
    <property type="molecule type" value="Genomic_DNA"/>
</dbReference>